<dbReference type="NCBIfam" id="NF000849">
    <property type="entry name" value="PRK00075.1-1"/>
    <property type="match status" value="1"/>
</dbReference>
<dbReference type="GO" id="GO:0019251">
    <property type="term" value="P:anaerobic cobalamin biosynthetic process"/>
    <property type="evidence" value="ECO:0007669"/>
    <property type="project" value="UniProtKB-UniRule"/>
</dbReference>
<comment type="similarity">
    <text evidence="5">Belongs to the CbiD family.</text>
</comment>
<dbReference type="EMBL" id="AYUF01000365">
    <property type="protein sequence ID" value="ETK02349.1"/>
    <property type="molecule type" value="Genomic_DNA"/>
</dbReference>
<dbReference type="Pfam" id="PF02571">
    <property type="entry name" value="CbiJ"/>
    <property type="match status" value="1"/>
</dbReference>
<comment type="caution">
    <text evidence="6">The sequence shown here is derived from an EMBL/GenBank/DDBJ whole genome shotgun (WGS) entry which is preliminary data.</text>
</comment>
<comment type="catalytic activity">
    <reaction evidence="5">
        <text>Co-precorrin-5B + S-adenosyl-L-methionine = Co-precorrin-6A + S-adenosyl-L-homocysteine</text>
        <dbReference type="Rhea" id="RHEA:26285"/>
        <dbReference type="ChEBI" id="CHEBI:57856"/>
        <dbReference type="ChEBI" id="CHEBI:59789"/>
        <dbReference type="ChEBI" id="CHEBI:60063"/>
        <dbReference type="ChEBI" id="CHEBI:60064"/>
        <dbReference type="EC" id="2.1.1.195"/>
    </reaction>
</comment>
<dbReference type="PANTHER" id="PTHR35863:SF1">
    <property type="entry name" value="COBALT-PRECORRIN-5B C(1)-METHYLTRANSFERASE"/>
    <property type="match status" value="1"/>
</dbReference>
<reference evidence="6 7" key="1">
    <citation type="submission" date="2013-11" db="EMBL/GenBank/DDBJ databases">
        <title>Single cell genomics of uncultured Tannerella BU063 (oral taxon 286).</title>
        <authorList>
            <person name="Beall C.J."/>
            <person name="Campbell A.G."/>
            <person name="Griffen A.L."/>
            <person name="Podar M."/>
            <person name="Leys E.J."/>
        </authorList>
    </citation>
    <scope>NUCLEOTIDE SEQUENCE [LARGE SCALE GENOMIC DNA]</scope>
    <source>
        <strain evidence="6">Cell 2</strain>
    </source>
</reference>
<proteinExistence type="inferred from homology"/>
<dbReference type="Gene3D" id="3.30.2110.10">
    <property type="entry name" value="CbiD-like"/>
    <property type="match status" value="1"/>
</dbReference>
<protein>
    <recommendedName>
        <fullName evidence="5">Cobalt-precorrin-5B C(1)-methyltransferase</fullName>
        <ecNumber evidence="5">2.1.1.195</ecNumber>
    </recommendedName>
    <alternativeName>
        <fullName evidence="5">Cobalt-precorrin-6A synthase</fullName>
    </alternativeName>
</protein>
<dbReference type="Pfam" id="PF01888">
    <property type="entry name" value="CbiD"/>
    <property type="match status" value="1"/>
</dbReference>
<accession>W2C542</accession>
<dbReference type="GO" id="GO:0043780">
    <property type="term" value="F:cobalt-precorrin-5B C1-methyltransferase activity"/>
    <property type="evidence" value="ECO:0007669"/>
    <property type="project" value="RHEA"/>
</dbReference>
<dbReference type="PATRIC" id="fig|1411148.3.peg.661"/>
<dbReference type="PANTHER" id="PTHR35863">
    <property type="entry name" value="COBALT-PRECORRIN-5B C(1)-METHYLTRANSFERASE"/>
    <property type="match status" value="1"/>
</dbReference>
<dbReference type="GO" id="GO:0016994">
    <property type="term" value="F:precorrin-6A reductase activity"/>
    <property type="evidence" value="ECO:0007669"/>
    <property type="project" value="InterPro"/>
</dbReference>
<evidence type="ECO:0000256" key="3">
    <source>
        <dbReference type="ARBA" id="ARBA00022679"/>
    </source>
</evidence>
<dbReference type="InterPro" id="IPR003723">
    <property type="entry name" value="Precorrin-6x_reduct"/>
</dbReference>
<dbReference type="EC" id="2.1.1.195" evidence="5"/>
<dbReference type="SUPFAM" id="SSF111342">
    <property type="entry name" value="CbiD-like"/>
    <property type="match status" value="1"/>
</dbReference>
<keyword evidence="4 5" id="KW-0949">S-adenosyl-L-methionine</keyword>
<dbReference type="InterPro" id="IPR036074">
    <property type="entry name" value="CbiD_sf"/>
</dbReference>
<keyword evidence="2 5" id="KW-0489">Methyltransferase</keyword>
<comment type="function">
    <text evidence="5">Catalyzes the methylation of C-1 in cobalt-precorrin-5B to form cobalt-precorrin-6A.</text>
</comment>
<evidence type="ECO:0000256" key="2">
    <source>
        <dbReference type="ARBA" id="ARBA00022603"/>
    </source>
</evidence>
<dbReference type="AlphaFoldDB" id="W2C542"/>
<dbReference type="Proteomes" id="UP000018837">
    <property type="component" value="Unassembled WGS sequence"/>
</dbReference>
<evidence type="ECO:0000256" key="4">
    <source>
        <dbReference type="ARBA" id="ARBA00022691"/>
    </source>
</evidence>
<gene>
    <name evidence="5" type="primary">cbiD</name>
    <name evidence="6" type="ORF">N425_04720</name>
</gene>
<evidence type="ECO:0000313" key="6">
    <source>
        <dbReference type="EMBL" id="ETK02349.1"/>
    </source>
</evidence>
<name>W2C542_9BACT</name>
<evidence type="ECO:0000313" key="7">
    <source>
        <dbReference type="Proteomes" id="UP000018837"/>
    </source>
</evidence>
<dbReference type="UniPathway" id="UPA00148">
    <property type="reaction ID" value="UER00227"/>
</dbReference>
<evidence type="ECO:0000256" key="5">
    <source>
        <dbReference type="HAMAP-Rule" id="MF_00787"/>
    </source>
</evidence>
<dbReference type="PROSITE" id="PS51014">
    <property type="entry name" value="COBK_CBIJ"/>
    <property type="match status" value="1"/>
</dbReference>
<keyword evidence="3 5" id="KW-0808">Transferase</keyword>
<keyword evidence="1 5" id="KW-0169">Cobalamin biosynthesis</keyword>
<dbReference type="HAMAP" id="MF_00787">
    <property type="entry name" value="CbiD"/>
    <property type="match status" value="1"/>
</dbReference>
<organism evidence="6 7">
    <name type="scientific">Tannerella sp. oral taxon BU063 isolate Cell 2</name>
    <dbReference type="NCBI Taxonomy" id="1411148"/>
    <lineage>
        <taxon>Bacteria</taxon>
        <taxon>Pseudomonadati</taxon>
        <taxon>Bacteroidota</taxon>
        <taxon>Bacteroidia</taxon>
        <taxon>Bacteroidales</taxon>
        <taxon>Tannerellaceae</taxon>
        <taxon>Tannerella</taxon>
    </lineage>
</organism>
<evidence type="ECO:0000256" key="1">
    <source>
        <dbReference type="ARBA" id="ARBA00022573"/>
    </source>
</evidence>
<comment type="pathway">
    <text evidence="5">Cofactor biosynthesis; adenosylcobalamin biosynthesis; cob(II)yrinate a,c-diamide from sirohydrochlorin (anaerobic route): step 6/10.</text>
</comment>
<dbReference type="GO" id="GO:0032259">
    <property type="term" value="P:methylation"/>
    <property type="evidence" value="ECO:0007669"/>
    <property type="project" value="UniProtKB-KW"/>
</dbReference>
<dbReference type="InterPro" id="IPR002748">
    <property type="entry name" value="CbiD"/>
</dbReference>
<sequence>MILILGGTTEGRAAVKTADEAGSPYFYSTRDAHQQVDCHHGTRLTGAMDEEAMEAFCREKEIRLLVDAAHPFAEVLHRTVAVVAERLSLPVVRYERVYPPRSADIIWCDDYDDAIRRMEADGVTRLLALTGVQTIGRLRAYWQAHDACIFRILDLPTSLALAERQGFPRERIVYYEPGGDEALLERVRPQAILTKESGESGGFIDKVEAAHKLGIAVYAVRRPPMPAGFVTVTGRHGFRKQIERFVPGFFPLRSGYTTGSCATAAAKAALMALLTGEEQIEVSYALPDGEVMTLPIAETQLGEREATAAVIKDAGDDPDVTNGCKICATVALRDGGGEGIRFLQGEGVGRVTLPGLGLEIGGPAINRTPREMITRELTALCDAPLDVTIAVPGGEKIARQTFNPKLGIVDGISIVGTSGIVMPFSSDAFVRSIRREVEVCRAISPERLVINSGARSERFVKAEYPDLPAQAFVHFGNFIGETLKIAAELGIPNVTMGIMVGKAVKLAEGSLDTHSKKVVMNKAFLQTVAAESGCSPSAAEAITGITLARELWHALTDTDRDRFFPALLRLCHRHCAPLLPDGHLTILLINEDGNIPYRHA</sequence>
<dbReference type="NCBIfam" id="TIGR00312">
    <property type="entry name" value="cbiD"/>
    <property type="match status" value="1"/>
</dbReference>